<dbReference type="SUPFAM" id="SSF56219">
    <property type="entry name" value="DNase I-like"/>
    <property type="match status" value="1"/>
</dbReference>
<proteinExistence type="predicted"/>
<evidence type="ECO:0008006" key="3">
    <source>
        <dbReference type="Google" id="ProtNLM"/>
    </source>
</evidence>
<reference evidence="1" key="1">
    <citation type="submission" date="2023-08" db="EMBL/GenBank/DDBJ databases">
        <authorList>
            <person name="Audoor S."/>
            <person name="Bilcke G."/>
        </authorList>
    </citation>
    <scope>NUCLEOTIDE SEQUENCE</scope>
</reference>
<dbReference type="Proteomes" id="UP001295423">
    <property type="component" value="Unassembled WGS sequence"/>
</dbReference>
<dbReference type="EMBL" id="CAKOGP040002000">
    <property type="protein sequence ID" value="CAJ1959461.1"/>
    <property type="molecule type" value="Genomic_DNA"/>
</dbReference>
<organism evidence="1 2">
    <name type="scientific">Cylindrotheca closterium</name>
    <dbReference type="NCBI Taxonomy" id="2856"/>
    <lineage>
        <taxon>Eukaryota</taxon>
        <taxon>Sar</taxon>
        <taxon>Stramenopiles</taxon>
        <taxon>Ochrophyta</taxon>
        <taxon>Bacillariophyta</taxon>
        <taxon>Bacillariophyceae</taxon>
        <taxon>Bacillariophycidae</taxon>
        <taxon>Bacillariales</taxon>
        <taxon>Bacillariaceae</taxon>
        <taxon>Cylindrotheca</taxon>
    </lineage>
</organism>
<sequence>MTRQDKRDRIEMEQKAVGVMLKQKEYKEDLIADPRKGKRGKKKPVASLEEFLRSLPASDFFGDDHRCHLSASARLVFQNVNGLLASSTGWKQLQINQWLKEEQVGIALLAETNTHWPSLPEGQNWNDRMRQVGSKGYYFTTAHNKNRARPIASCSQYGGCVATVLNSVAHQAKSFGRDPSKLGRWSYVRLRGKKFAMPSSDNQVNEAADASQSQFSKDLVVVAVYRPNPPGKGESTVWAQHRSFFCSQGRQRDPREAFMVDLLQAITQWHDKGCKVIVGVDANARIPLFASAFGA</sequence>
<protein>
    <recommendedName>
        <fullName evidence="3">Endonuclease/exonuclease/phosphatase domain-containing protein</fullName>
    </recommendedName>
</protein>
<comment type="caution">
    <text evidence="1">The sequence shown here is derived from an EMBL/GenBank/DDBJ whole genome shotgun (WGS) entry which is preliminary data.</text>
</comment>
<name>A0AAD2G117_9STRA</name>
<accession>A0AAD2G117</accession>
<dbReference type="InterPro" id="IPR036691">
    <property type="entry name" value="Endo/exonu/phosph_ase_sf"/>
</dbReference>
<evidence type="ECO:0000313" key="1">
    <source>
        <dbReference type="EMBL" id="CAJ1959461.1"/>
    </source>
</evidence>
<dbReference type="Gene3D" id="3.60.10.10">
    <property type="entry name" value="Endonuclease/exonuclease/phosphatase"/>
    <property type="match status" value="1"/>
</dbReference>
<keyword evidence="2" id="KW-1185">Reference proteome</keyword>
<evidence type="ECO:0000313" key="2">
    <source>
        <dbReference type="Proteomes" id="UP001295423"/>
    </source>
</evidence>
<dbReference type="AlphaFoldDB" id="A0AAD2G117"/>
<gene>
    <name evidence="1" type="ORF">CYCCA115_LOCUS17884</name>
</gene>